<dbReference type="HOGENOM" id="CLU_306353_0_0_1"/>
<dbReference type="SUPFAM" id="SSF54171">
    <property type="entry name" value="DNA-binding domain"/>
    <property type="match status" value="1"/>
</dbReference>
<feature type="compositionally biased region" description="Polar residues" evidence="1">
    <location>
        <begin position="369"/>
        <end position="378"/>
    </location>
</feature>
<reference evidence="3 5" key="1">
    <citation type="submission" date="2008-03" db="EMBL/GenBank/DDBJ databases">
        <title>Annotation of Ixodes scapularis.</title>
        <authorList>
            <consortium name="Ixodes scapularis Genome Project Consortium"/>
            <person name="Caler E."/>
            <person name="Hannick L.I."/>
            <person name="Bidwell S."/>
            <person name="Joardar V."/>
            <person name="Thiagarajan M."/>
            <person name="Amedeo P."/>
            <person name="Galinsky K.J."/>
            <person name="Schobel S."/>
            <person name="Inman J."/>
            <person name="Hostetler J."/>
            <person name="Miller J."/>
            <person name="Hammond M."/>
            <person name="Megy K."/>
            <person name="Lawson D."/>
            <person name="Kodira C."/>
            <person name="Sutton G."/>
            <person name="Meyer J."/>
            <person name="Hill C.A."/>
            <person name="Birren B."/>
            <person name="Nene V."/>
            <person name="Collins F."/>
            <person name="Alarcon-Chaidez F."/>
            <person name="Wikel S."/>
            <person name="Strausberg R."/>
        </authorList>
    </citation>
    <scope>NUCLEOTIDE SEQUENCE [LARGE SCALE GENOMIC DNA]</scope>
    <source>
        <strain evidence="5">Wikel</strain>
        <strain evidence="3">Wikel colony</strain>
    </source>
</reference>
<feature type="region of interest" description="Disordered" evidence="1">
    <location>
        <begin position="294"/>
        <end position="405"/>
    </location>
</feature>
<dbReference type="Pfam" id="PF12937">
    <property type="entry name" value="F-box-like"/>
    <property type="match status" value="1"/>
</dbReference>
<dbReference type="InterPro" id="IPR016177">
    <property type="entry name" value="DNA-bd_dom_sf"/>
</dbReference>
<dbReference type="SUPFAM" id="SSF52047">
    <property type="entry name" value="RNI-like"/>
    <property type="match status" value="1"/>
</dbReference>
<evidence type="ECO:0000259" key="2">
    <source>
        <dbReference type="PROSITE" id="PS50982"/>
    </source>
</evidence>
<dbReference type="EMBL" id="ABJB010687154">
    <property type="status" value="NOT_ANNOTATED_CDS"/>
    <property type="molecule type" value="Genomic_DNA"/>
</dbReference>
<dbReference type="PaxDb" id="6945-B7P2K6"/>
<dbReference type="Gene3D" id="1.20.1280.50">
    <property type="match status" value="1"/>
</dbReference>
<protein>
    <recommendedName>
        <fullName evidence="2">MBD domain-containing protein</fullName>
    </recommendedName>
</protein>
<gene>
    <name evidence="3" type="ORF">IscW_ISCW000867</name>
</gene>
<dbReference type="OrthoDB" id="61560at2759"/>
<keyword evidence="5" id="KW-1185">Reference proteome</keyword>
<evidence type="ECO:0000313" key="5">
    <source>
        <dbReference type="Proteomes" id="UP000001555"/>
    </source>
</evidence>
<dbReference type="Gene3D" id="3.80.10.10">
    <property type="entry name" value="Ribonuclease Inhibitor"/>
    <property type="match status" value="1"/>
</dbReference>
<dbReference type="CDD" id="cd00122">
    <property type="entry name" value="MBD"/>
    <property type="match status" value="1"/>
</dbReference>
<dbReference type="InterPro" id="IPR052283">
    <property type="entry name" value="GenomicStab_NeuMorph_Reg"/>
</dbReference>
<dbReference type="SMART" id="SM00391">
    <property type="entry name" value="MBD"/>
    <property type="match status" value="1"/>
</dbReference>
<organism>
    <name type="scientific">Ixodes scapularis</name>
    <name type="common">Black-legged tick</name>
    <name type="synonym">Deer tick</name>
    <dbReference type="NCBI Taxonomy" id="6945"/>
    <lineage>
        <taxon>Eukaryota</taxon>
        <taxon>Metazoa</taxon>
        <taxon>Ecdysozoa</taxon>
        <taxon>Arthropoda</taxon>
        <taxon>Chelicerata</taxon>
        <taxon>Arachnida</taxon>
        <taxon>Acari</taxon>
        <taxon>Parasitiformes</taxon>
        <taxon>Ixodida</taxon>
        <taxon>Ixodoidea</taxon>
        <taxon>Ixodidae</taxon>
        <taxon>Ixodinae</taxon>
        <taxon>Ixodes</taxon>
    </lineage>
</organism>
<dbReference type="EMBL" id="DS622764">
    <property type="protein sequence ID" value="EEC00828.1"/>
    <property type="molecule type" value="Genomic_DNA"/>
</dbReference>
<evidence type="ECO:0007829" key="6">
    <source>
        <dbReference type="PeptideAtlas" id="B7P2K6"/>
    </source>
</evidence>
<dbReference type="VEuPathDB" id="VectorBase:ISCP_019145"/>
<dbReference type="GO" id="GO:0003677">
    <property type="term" value="F:DNA binding"/>
    <property type="evidence" value="ECO:0007669"/>
    <property type="project" value="InterPro"/>
</dbReference>
<feature type="compositionally biased region" description="Basic and acidic residues" evidence="1">
    <location>
        <begin position="380"/>
        <end position="405"/>
    </location>
</feature>
<dbReference type="EMBL" id="ABJB010454097">
    <property type="status" value="NOT_ANNOTATED_CDS"/>
    <property type="molecule type" value="Genomic_DNA"/>
</dbReference>
<dbReference type="InParanoid" id="B7P2K6"/>
<dbReference type="STRING" id="6945.B7P2K6"/>
<sequence>MKSQDMEPLLKPFEYGFKRELVHRATSNQKVAADVYYYDSAGLKMRSIPDVVTYLGKHPEINLAAANFSFRRVTIHKPPHEVVRQAKAGVRTAPVTPPSVLNACDLLEGPVLKELDEPATVSPKGVPTTIVKVTPAHRHDMELPHHQQKLPKDRWKLGNQSLLRTGASLELCNLHCAQAKGQFPSLQCPKCLCLFHPVCVKGDDGEGFVCKQLNQRPSATLQPTMMPASGDAPPGSDLVIDMDEKPVCQGVDKAVESSIVRTYAADGSGSVVSTSTVSCPLLLVDIDSLETDRQQTCTHSNGTSSPDRSSSRANVDETAQGDRKSPSMLELMLKNSDGDEERPGVTKRESDLSFVETPTLASDVEKPTVSVSATTSDGCLNRDSRAKNSDQKREPSRCRKLSSRERAASRLLQGLSRLCEHPNGAAARIHLKKPRHSATLPEVATPLSDSEFDGADGTEDASAQERCNSRLGGVATASEVPGKAGELPFWVVTPTNTVCVGSEVCPVPAESVRQAGNRGGSGSASLAGVSFGPSILNRIFSFLPVAALCRVATVCWGWNLLSKHPNLWGQVDLRGVNVTDWDTCTLVLQQRQTHTLVVKGSSSSHLVPWVKRLDWVQSLSLYGGSLADLATLVKLFPQMTSLNAVQLTRPQQCRGDDARRESVLLGELQALVGMPRLRSLRLSSMGGLLLCPWAVPKEAGEQRFLALRTLSMTTLRCSSLEAFVSLKCLPHLEDLELGDCASWTNQSYLELGQLPKLKCLSLIRGQDQPCFRYVLLKLVHLEVLRLKRWTFRGSIGQLLAQLPRLRQLLLWPQARDLATNNVHALRSCLGLSTLQRLSWVIDCGGSVSCSLASGLEIPVASGRLCDCKASQLLSSQADNPCGCRLLEESLEGEEGTSMRWLTAGQLSGILARSLGAGTAVCVSLRVGF</sequence>
<dbReference type="AlphaFoldDB" id="B7P2K6"/>
<dbReference type="VEuPathDB" id="VectorBase:ISCI000867"/>
<feature type="compositionally biased region" description="Basic and acidic residues" evidence="1">
    <location>
        <begin position="341"/>
        <end position="351"/>
    </location>
</feature>
<dbReference type="Gene3D" id="3.30.890.10">
    <property type="entry name" value="Methyl-cpg-binding Protein 2, Chain A"/>
    <property type="match status" value="1"/>
</dbReference>
<dbReference type="Proteomes" id="UP000001555">
    <property type="component" value="Unassembled WGS sequence"/>
</dbReference>
<dbReference type="InterPro" id="IPR001810">
    <property type="entry name" value="F-box_dom"/>
</dbReference>
<dbReference type="EnsemblMetazoa" id="ISCW000867-RA">
    <property type="protein sequence ID" value="ISCW000867-PA"/>
    <property type="gene ID" value="ISCW000867"/>
</dbReference>
<dbReference type="InterPro" id="IPR032675">
    <property type="entry name" value="LRR_dom_sf"/>
</dbReference>
<evidence type="ECO:0000313" key="3">
    <source>
        <dbReference type="EMBL" id="EEC00828.1"/>
    </source>
</evidence>
<dbReference type="VEuPathDB" id="VectorBase:ISCW000867"/>
<dbReference type="InterPro" id="IPR001739">
    <property type="entry name" value="Methyl_CpG_DNA-bd"/>
</dbReference>
<dbReference type="PANTHER" id="PTHR15739">
    <property type="entry name" value="ZINC FINGER PROTEIN"/>
    <property type="match status" value="1"/>
</dbReference>
<evidence type="ECO:0000313" key="4">
    <source>
        <dbReference type="EnsemblMetazoa" id="ISCW000867-PA"/>
    </source>
</evidence>
<dbReference type="PROSITE" id="PS50982">
    <property type="entry name" value="MBD"/>
    <property type="match status" value="1"/>
</dbReference>
<dbReference type="Pfam" id="PF01429">
    <property type="entry name" value="MBD"/>
    <property type="match status" value="1"/>
</dbReference>
<accession>B7P2K6</accession>
<reference evidence="4" key="2">
    <citation type="submission" date="2020-05" db="UniProtKB">
        <authorList>
            <consortium name="EnsemblMetazoa"/>
        </authorList>
    </citation>
    <scope>IDENTIFICATION</scope>
    <source>
        <strain evidence="4">wikel</strain>
    </source>
</reference>
<dbReference type="PANTHER" id="PTHR15739:SF5">
    <property type="entry name" value="LD23158P"/>
    <property type="match status" value="1"/>
</dbReference>
<keyword evidence="6" id="KW-1267">Proteomics identification</keyword>
<name>B7P2K6_IXOSC</name>
<proteinExistence type="evidence at protein level"/>
<evidence type="ECO:0000256" key="1">
    <source>
        <dbReference type="SAM" id="MobiDB-lite"/>
    </source>
</evidence>
<feature type="compositionally biased region" description="Polar residues" evidence="1">
    <location>
        <begin position="294"/>
        <end position="313"/>
    </location>
</feature>
<feature type="domain" description="MBD" evidence="2">
    <location>
        <begin position="3"/>
        <end position="75"/>
    </location>
</feature>